<protein>
    <submittedName>
        <fullName evidence="1">Uncharacterized protein</fullName>
    </submittedName>
</protein>
<proteinExistence type="predicted"/>
<evidence type="ECO:0000313" key="1">
    <source>
        <dbReference type="EMBL" id="TWW10502.1"/>
    </source>
</evidence>
<comment type="caution">
    <text evidence="1">The sequence shown here is derived from an EMBL/GenBank/DDBJ whole genome shotgun (WGS) entry which is preliminary data.</text>
</comment>
<evidence type="ECO:0000313" key="2">
    <source>
        <dbReference type="Proteomes" id="UP000321083"/>
    </source>
</evidence>
<accession>A0A5C6M966</accession>
<keyword evidence="2" id="KW-1185">Reference proteome</keyword>
<dbReference type="SUPFAM" id="SSF55486">
    <property type="entry name" value="Metalloproteases ('zincins'), catalytic domain"/>
    <property type="match status" value="1"/>
</dbReference>
<sequence>MEPFLDYYATLASLDLRGYYFLRETAQLESKLRGWGQLPSGERALFRSWLIMQCRNSNRGADGRRICGENLDEVIRRDGHPWAFHEQFSPLAAGRWGGYFRIHGKRSDVQWSGADAGRCTVPFREPGRDDVRSWLSDNIEDEWRWTSDNGPWQLKLQFLPDGGDDEITHVRFEEGATPHVNGLAGNEIVMDGNRNIDEYSSRWTIRHEYGHVLGFPDCYLEFYDVDEGVMVSYQLDITNLMCSRVGHLQAKHFDEMKRVYFVP</sequence>
<gene>
    <name evidence="1" type="ORF">E3A20_06520</name>
</gene>
<organism evidence="1 2">
    <name type="scientific">Planctomyces bekefii</name>
    <dbReference type="NCBI Taxonomy" id="1653850"/>
    <lineage>
        <taxon>Bacteria</taxon>
        <taxon>Pseudomonadati</taxon>
        <taxon>Planctomycetota</taxon>
        <taxon>Planctomycetia</taxon>
        <taxon>Planctomycetales</taxon>
        <taxon>Planctomycetaceae</taxon>
        <taxon>Planctomyces</taxon>
    </lineage>
</organism>
<dbReference type="EMBL" id="SRHE01000087">
    <property type="protein sequence ID" value="TWW10502.1"/>
    <property type="molecule type" value="Genomic_DNA"/>
</dbReference>
<dbReference type="Proteomes" id="UP000321083">
    <property type="component" value="Unassembled WGS sequence"/>
</dbReference>
<reference evidence="1 2" key="1">
    <citation type="submission" date="2019-08" db="EMBL/GenBank/DDBJ databases">
        <title>100 year-old enigma solved: identification of Planctomyces bekefii, the type genus and species of the phylum Planctomycetes.</title>
        <authorList>
            <person name="Svetlana D.N."/>
            <person name="Overmann J."/>
        </authorList>
    </citation>
    <scope>NUCLEOTIDE SEQUENCE [LARGE SCALE GENOMIC DNA]</scope>
    <source>
        <strain evidence="1">Phe10_nw2017</strain>
    </source>
</reference>
<dbReference type="AlphaFoldDB" id="A0A5C6M966"/>
<name>A0A5C6M966_9PLAN</name>
<reference evidence="1 2" key="2">
    <citation type="submission" date="2019-08" db="EMBL/GenBank/DDBJ databases">
        <authorList>
            <person name="Henke P."/>
        </authorList>
    </citation>
    <scope>NUCLEOTIDE SEQUENCE [LARGE SCALE GENOMIC DNA]</scope>
    <source>
        <strain evidence="1">Phe10_nw2017</strain>
    </source>
</reference>